<evidence type="ECO:0000256" key="2">
    <source>
        <dbReference type="ARBA" id="ARBA00022764"/>
    </source>
</evidence>
<keyword evidence="2" id="KW-0574">Periplasm</keyword>
<organism evidence="4 5">
    <name type="scientific">Tianweitania aestuarii</name>
    <dbReference type="NCBI Taxonomy" id="2814886"/>
    <lineage>
        <taxon>Bacteria</taxon>
        <taxon>Pseudomonadati</taxon>
        <taxon>Pseudomonadota</taxon>
        <taxon>Alphaproteobacteria</taxon>
        <taxon>Hyphomicrobiales</taxon>
        <taxon>Phyllobacteriaceae</taxon>
        <taxon>Tianweitania</taxon>
    </lineage>
</organism>
<feature type="chain" id="PRO_5046307730" evidence="3">
    <location>
        <begin position="26"/>
        <end position="349"/>
    </location>
</feature>
<dbReference type="EMBL" id="JAFMNX010000001">
    <property type="protein sequence ID" value="MBS9719607.1"/>
    <property type="molecule type" value="Genomic_DNA"/>
</dbReference>
<dbReference type="Pfam" id="PF13416">
    <property type="entry name" value="SBP_bac_8"/>
    <property type="match status" value="1"/>
</dbReference>
<dbReference type="PANTHER" id="PTHR30222:SF2">
    <property type="entry name" value="ABC TRANSPORTER SUBSTRATE-BINDING PROTEIN"/>
    <property type="match status" value="1"/>
</dbReference>
<dbReference type="SUPFAM" id="SSF53850">
    <property type="entry name" value="Periplasmic binding protein-like II"/>
    <property type="match status" value="1"/>
</dbReference>
<feature type="signal peptide" evidence="3">
    <location>
        <begin position="1"/>
        <end position="25"/>
    </location>
</feature>
<evidence type="ECO:0000313" key="5">
    <source>
        <dbReference type="Proteomes" id="UP001297272"/>
    </source>
</evidence>
<evidence type="ECO:0000256" key="3">
    <source>
        <dbReference type="SAM" id="SignalP"/>
    </source>
</evidence>
<sequence>MKPSRFFKMSAMLAGVLAVGMNAAAARDLTVVSWGGNFQDAQRKIFFEPFSKILGKPVLDESWDGGIGVITAKVKAGAPNWDVVQVESEELALGCADGLYEKIDWDKMGGEDKFLPSAVNECGVGHIVWTTALSYDADKLKTAPTSWADFWDTEKFPGKRGFRRGPKYALEFALMADGVKAEEVYDVLGTPEGVDRAFKKLDELKPNIVWWESGAQPLQLLSSGEVVMTTAYNGRISGINKTEGKNFQVVWPGSIYAVDSWVVLKDAENKDAAMDFIAFTSQPENQVKLPEYIAYGLPNKEAAASVPAELKKDLPTSPENLEGAIPLDVDFWVDNAEALTQRFNAWLAQ</sequence>
<proteinExistence type="predicted"/>
<evidence type="ECO:0000256" key="1">
    <source>
        <dbReference type="ARBA" id="ARBA00022729"/>
    </source>
</evidence>
<dbReference type="Proteomes" id="UP001297272">
    <property type="component" value="Unassembled WGS sequence"/>
</dbReference>
<keyword evidence="5" id="KW-1185">Reference proteome</keyword>
<accession>A0ABS5RV66</accession>
<comment type="caution">
    <text evidence="4">The sequence shown here is derived from an EMBL/GenBank/DDBJ whole genome shotgun (WGS) entry which is preliminary data.</text>
</comment>
<dbReference type="RefSeq" id="WP_213984228.1">
    <property type="nucleotide sequence ID" value="NZ_JAFMNX010000001.1"/>
</dbReference>
<evidence type="ECO:0000313" key="4">
    <source>
        <dbReference type="EMBL" id="MBS9719607.1"/>
    </source>
</evidence>
<gene>
    <name evidence="4" type="ORF">JYU29_02770</name>
</gene>
<keyword evidence="1 3" id="KW-0732">Signal</keyword>
<dbReference type="Gene3D" id="3.40.190.10">
    <property type="entry name" value="Periplasmic binding protein-like II"/>
    <property type="match status" value="2"/>
</dbReference>
<name>A0ABS5RV66_9HYPH</name>
<reference evidence="4 5" key="1">
    <citation type="submission" date="2021-03" db="EMBL/GenBank/DDBJ databases">
        <title>Tianweitania aestuarii sp. nov., isolated from a tidal flat.</title>
        <authorList>
            <person name="Park S."/>
            <person name="Yoon J.-H."/>
        </authorList>
    </citation>
    <scope>NUCLEOTIDE SEQUENCE [LARGE SCALE GENOMIC DNA]</scope>
    <source>
        <strain evidence="4 5">BSSL-BM11</strain>
    </source>
</reference>
<dbReference type="CDD" id="cd13589">
    <property type="entry name" value="PBP2_polyamine_RpCGA009"/>
    <property type="match status" value="1"/>
</dbReference>
<protein>
    <submittedName>
        <fullName evidence="4">ABC transporter substrate-binding protein</fullName>
    </submittedName>
</protein>
<dbReference type="InterPro" id="IPR006059">
    <property type="entry name" value="SBP"/>
</dbReference>
<dbReference type="PANTHER" id="PTHR30222">
    <property type="entry name" value="SPERMIDINE/PUTRESCINE-BINDING PERIPLASMIC PROTEIN"/>
    <property type="match status" value="1"/>
</dbReference>